<accession>A0A5D9C402</accession>
<organism evidence="2 3">
    <name type="scientific">Sphingomonas montanisoli</name>
    <dbReference type="NCBI Taxonomy" id="2606412"/>
    <lineage>
        <taxon>Bacteria</taxon>
        <taxon>Pseudomonadati</taxon>
        <taxon>Pseudomonadota</taxon>
        <taxon>Alphaproteobacteria</taxon>
        <taxon>Sphingomonadales</taxon>
        <taxon>Sphingomonadaceae</taxon>
        <taxon>Sphingomonas</taxon>
    </lineage>
</organism>
<proteinExistence type="predicted"/>
<dbReference type="Proteomes" id="UP000322077">
    <property type="component" value="Unassembled WGS sequence"/>
</dbReference>
<reference evidence="2 3" key="1">
    <citation type="submission" date="2019-08" db="EMBL/GenBank/DDBJ databases">
        <authorList>
            <person name="Wang G."/>
            <person name="Xu Z."/>
        </authorList>
    </citation>
    <scope>NUCLEOTIDE SEQUENCE [LARGE SCALE GENOMIC DNA]</scope>
    <source>
        <strain evidence="2 3">ZX</strain>
    </source>
</reference>
<dbReference type="EMBL" id="VTOU01000003">
    <property type="protein sequence ID" value="TZG26002.1"/>
    <property type="molecule type" value="Genomic_DNA"/>
</dbReference>
<name>A0A5D9C402_9SPHN</name>
<evidence type="ECO:0000259" key="1">
    <source>
        <dbReference type="PROSITE" id="PS51502"/>
    </source>
</evidence>
<keyword evidence="3" id="KW-1185">Reference proteome</keyword>
<dbReference type="AlphaFoldDB" id="A0A5D9C402"/>
<sequence length="223" mass="24840">MRRLRPMFKQTALITFAPDSDAGARDALIARATAQVQADLNYVGDGLPVSFNGGDKVWHTHFANEAAWVASGIDAVLDAIEADPIVQQLDAAAYAVSRFSVPQPALANGVYRALFLSFFKTVDPAIEKQFGDEVAAMPDYIDTIVNWALNPVVKARGAKRWHYVWEQEYASLDGLRGLYMSSAYHWGHVDRWFDCEMPEFMVDDRLCHSASTLTNSVMADYAR</sequence>
<evidence type="ECO:0000313" key="3">
    <source>
        <dbReference type="Proteomes" id="UP000322077"/>
    </source>
</evidence>
<comment type="caution">
    <text evidence="2">The sequence shown here is derived from an EMBL/GenBank/DDBJ whole genome shotgun (WGS) entry which is preliminary data.</text>
</comment>
<feature type="domain" description="Stress-response A/B barrel" evidence="1">
    <location>
        <begin position="110"/>
        <end position="205"/>
    </location>
</feature>
<dbReference type="InterPro" id="IPR011008">
    <property type="entry name" value="Dimeric_a/b-barrel"/>
</dbReference>
<evidence type="ECO:0000313" key="2">
    <source>
        <dbReference type="EMBL" id="TZG26002.1"/>
    </source>
</evidence>
<protein>
    <submittedName>
        <fullName evidence="2">Dabb family protein</fullName>
    </submittedName>
</protein>
<dbReference type="InterPro" id="IPR013097">
    <property type="entry name" value="Dabb"/>
</dbReference>
<dbReference type="SUPFAM" id="SSF54909">
    <property type="entry name" value="Dimeric alpha+beta barrel"/>
    <property type="match status" value="1"/>
</dbReference>
<gene>
    <name evidence="2" type="ORF">FYJ91_13615</name>
</gene>
<dbReference type="PROSITE" id="PS51502">
    <property type="entry name" value="S_R_A_B_BARREL"/>
    <property type="match status" value="1"/>
</dbReference>